<name>A0A1S2MB59_9BACI</name>
<dbReference type="SUPFAM" id="SSF49452">
    <property type="entry name" value="Starch-binding domain-like"/>
    <property type="match status" value="1"/>
</dbReference>
<dbReference type="STRING" id="472963.BKP45_03330"/>
<feature type="domain" description="Bacterial repeat" evidence="3">
    <location>
        <begin position="474"/>
        <end position="544"/>
    </location>
</feature>
<dbReference type="SMART" id="SM00028">
    <property type="entry name" value="TPR"/>
    <property type="match status" value="3"/>
</dbReference>
<dbReference type="InterPro" id="IPR019734">
    <property type="entry name" value="TPR_rpt"/>
</dbReference>
<feature type="region of interest" description="Disordered" evidence="2">
    <location>
        <begin position="1000"/>
        <end position="1122"/>
    </location>
</feature>
<feature type="compositionally biased region" description="Acidic residues" evidence="2">
    <location>
        <begin position="1112"/>
        <end position="1122"/>
    </location>
</feature>
<evidence type="ECO:0000256" key="1">
    <source>
        <dbReference type="PROSITE-ProRule" id="PRU00339"/>
    </source>
</evidence>
<feature type="domain" description="Bacterial repeat" evidence="3">
    <location>
        <begin position="551"/>
        <end position="621"/>
    </location>
</feature>
<proteinExistence type="predicted"/>
<dbReference type="Gene3D" id="1.25.40.10">
    <property type="entry name" value="Tetratricopeptide repeat domain"/>
    <property type="match status" value="1"/>
</dbReference>
<dbReference type="Gene3D" id="2.60.40.1120">
    <property type="entry name" value="Carboxypeptidase-like, regulatory domain"/>
    <property type="match status" value="1"/>
</dbReference>
<evidence type="ECO:0000313" key="5">
    <source>
        <dbReference type="Proteomes" id="UP000180057"/>
    </source>
</evidence>
<dbReference type="GO" id="GO:0030246">
    <property type="term" value="F:carbohydrate binding"/>
    <property type="evidence" value="ECO:0007669"/>
    <property type="project" value="InterPro"/>
</dbReference>
<dbReference type="PROSITE" id="PS50293">
    <property type="entry name" value="TPR_REGION"/>
    <property type="match status" value="1"/>
</dbReference>
<evidence type="ECO:0000256" key="2">
    <source>
        <dbReference type="SAM" id="MobiDB-lite"/>
    </source>
</evidence>
<keyword evidence="5" id="KW-1185">Reference proteome</keyword>
<feature type="domain" description="Bacterial repeat" evidence="3">
    <location>
        <begin position="624"/>
        <end position="694"/>
    </location>
</feature>
<feature type="compositionally biased region" description="Acidic residues" evidence="2">
    <location>
        <begin position="1002"/>
        <end position="1018"/>
    </location>
</feature>
<evidence type="ECO:0000259" key="3">
    <source>
        <dbReference type="Pfam" id="PF18998"/>
    </source>
</evidence>
<reference evidence="4 5" key="1">
    <citation type="submission" date="2016-10" db="EMBL/GenBank/DDBJ databases">
        <title>Draft genome sequences of four alkaliphilic bacteria belonging to the Anaerobacillus genus.</title>
        <authorList>
            <person name="Bassil N.M."/>
            <person name="Lloyd J.R."/>
        </authorList>
    </citation>
    <scope>NUCLEOTIDE SEQUENCE [LARGE SCALE GENOMIC DNA]</scope>
    <source>
        <strain evidence="4 5">DSM 22531</strain>
    </source>
</reference>
<feature type="domain" description="Bacterial repeat" evidence="3">
    <location>
        <begin position="323"/>
        <end position="392"/>
    </location>
</feature>
<sequence length="1122" mass="125398">MERRKKRIVLAALLLLLFLGLGSYFTVKVVQSGTITEQLDLGNKFYSEGDYEEAIIAFEKVLDIDPRHTDARIGLAKSLVALDRTPEAERVIHEGISIKPKEPKFYSFLADLYISEGRIEEAIAVLDDGIDSTNDQSLVSQRNELDSNIKLVAERTIIQIGYDTIVQLVHVDEEDNETILKASEWSLNPDDIATISEGLGNQMVVEGIEIGVTEVTAKLHSIERAIEIEVSEQALATIEFQLKADTIAVGDTVEIVAIGYDFDGNEMEIDPEWLYEANLGSLSQQAGTSNAFVASEDGTVEIHVIDGEVTSILSFTVEKKKHTLNTSVVGSGQIVRKPNASEYEDGSTITLEAVASSGWEFVRWEGALTGSQKEQELMMDEEKTVRAIFEEVEVPTYRLATEVTGEGTIRRSSNTSDYQSGQRVTLTAEPRSGWEFVRWEIDLTGTTTQRDITMTSNKAVRAVFREQEQPVKTYRLTTTVQGEGTIQRSSQKERYNEGETVTLTAHPKQGYEFVRWEGDVTGTNRQRQVTINSDKTVRAVFKEKEQPVVTYRLTTTVNGEGTIQRSSQKDRYNEGETVTLTAHPKQGYEFVRWEGDVTGTNPQRQVTMNSNKTVNAVFKEKVTYTLTTTVDGEGVITRSTTKSAYPYGEEVTLTAQAEEGWAFVRWTGDATGTNPQIKVTMTSDKSVKAVFEEVTTYTLTTEASGDGYIIYVSDNDKERYLPGEEVTLKAMVNSGSMFEKWSKTEDGNEEVSFSYENELHLVMDNNIHVKASFRPYGSLQGAVTDSTTGTRLSGVTVEATEVHSGRVFTTTTDDQGNYYIPEIFASSDENDENVMITFTSEDYLEETRQVTIQAGETTTTNVSVMPIREDYEDEIRIVLDWGAAPRDLDAHLYGPTPTDANFHVFYGNRSYSYGEETYVSLDVDVTNGHGPETITIYQQIEGEYVYRVHQFSSDEELKNSSARVRVYRGNQLVETFRVPTDLVGREWYVFKIIGNDIIPMENDTESSEETTSGEDSDQTEVAASSTEASTATTTTEAVDTTEEVTETSETTTDSSTETEEGSTEDTNPVEPTQEEPVAVMEEEEVEETEEQLEETEEETEEVVEENQRDEEARLEEEEETDS</sequence>
<protein>
    <recommendedName>
        <fullName evidence="3">Bacterial repeat domain-containing protein</fullName>
    </recommendedName>
</protein>
<dbReference type="OrthoDB" id="6372180at2"/>
<feature type="domain" description="Bacterial repeat" evidence="3">
    <location>
        <begin position="697"/>
        <end position="774"/>
    </location>
</feature>
<dbReference type="RefSeq" id="WP_071388329.1">
    <property type="nucleotide sequence ID" value="NZ_MLQS01000001.1"/>
</dbReference>
<dbReference type="Proteomes" id="UP000180057">
    <property type="component" value="Unassembled WGS sequence"/>
</dbReference>
<feature type="domain" description="Bacterial repeat" evidence="3">
    <location>
        <begin position="397"/>
        <end position="466"/>
    </location>
</feature>
<organism evidence="4 5">
    <name type="scientific">Anaerobacillus alkalidiazotrophicus</name>
    <dbReference type="NCBI Taxonomy" id="472963"/>
    <lineage>
        <taxon>Bacteria</taxon>
        <taxon>Bacillati</taxon>
        <taxon>Bacillota</taxon>
        <taxon>Bacilli</taxon>
        <taxon>Bacillales</taxon>
        <taxon>Bacillaceae</taxon>
        <taxon>Anaerobacillus</taxon>
    </lineage>
</organism>
<dbReference type="Gene3D" id="2.60.40.1080">
    <property type="match status" value="1"/>
</dbReference>
<comment type="caution">
    <text evidence="4">The sequence shown here is derived from an EMBL/GenBank/DDBJ whole genome shotgun (WGS) entry which is preliminary data.</text>
</comment>
<evidence type="ECO:0000313" key="4">
    <source>
        <dbReference type="EMBL" id="OIJ21743.1"/>
    </source>
</evidence>
<feature type="compositionally biased region" description="Low complexity" evidence="2">
    <location>
        <begin position="1019"/>
        <end position="1038"/>
    </location>
</feature>
<dbReference type="PROSITE" id="PS50005">
    <property type="entry name" value="TPR"/>
    <property type="match status" value="1"/>
</dbReference>
<gene>
    <name evidence="4" type="ORF">BKP45_03330</name>
</gene>
<dbReference type="Pfam" id="PF13620">
    <property type="entry name" value="CarboxypepD_reg"/>
    <property type="match status" value="1"/>
</dbReference>
<dbReference type="Pfam" id="PF14559">
    <property type="entry name" value="TPR_19"/>
    <property type="match status" value="1"/>
</dbReference>
<dbReference type="SUPFAM" id="SSF48452">
    <property type="entry name" value="TPR-like"/>
    <property type="match status" value="1"/>
</dbReference>
<dbReference type="InterPro" id="IPR011990">
    <property type="entry name" value="TPR-like_helical_dom_sf"/>
</dbReference>
<dbReference type="Pfam" id="PF18998">
    <property type="entry name" value="Flg_new_2"/>
    <property type="match status" value="6"/>
</dbReference>
<feature type="compositionally biased region" description="Acidic residues" evidence="2">
    <location>
        <begin position="1080"/>
        <end position="1104"/>
    </location>
</feature>
<dbReference type="InterPro" id="IPR013784">
    <property type="entry name" value="Carb-bd-like_fold"/>
</dbReference>
<dbReference type="EMBL" id="MLQS01000001">
    <property type="protein sequence ID" value="OIJ21743.1"/>
    <property type="molecule type" value="Genomic_DNA"/>
</dbReference>
<dbReference type="AlphaFoldDB" id="A0A1S2MB59"/>
<dbReference type="InterPro" id="IPR044060">
    <property type="entry name" value="Bacterial_rp_domain"/>
</dbReference>
<feature type="repeat" description="TPR" evidence="1">
    <location>
        <begin position="35"/>
        <end position="68"/>
    </location>
</feature>
<keyword evidence="1" id="KW-0802">TPR repeat</keyword>
<accession>A0A1S2MB59</accession>